<accession>A0A061J014</accession>
<protein>
    <recommendedName>
        <fullName evidence="6">Leucine-rich repeat protein (LRRP)</fullName>
    </recommendedName>
</protein>
<dbReference type="SMART" id="SM00368">
    <property type="entry name" value="LRR_RI"/>
    <property type="match status" value="4"/>
</dbReference>
<comment type="caution">
    <text evidence="4">The sequence shown here is derived from an EMBL/GenBank/DDBJ whole genome shotgun (WGS) entry which is preliminary data.</text>
</comment>
<name>A0A061J014_TRYRA</name>
<dbReference type="EMBL" id="AUPL01003539">
    <property type="protein sequence ID" value="ESL08753.1"/>
    <property type="molecule type" value="Genomic_DNA"/>
</dbReference>
<dbReference type="OrthoDB" id="120976at2759"/>
<gene>
    <name evidence="4" type="ORF">TRSC58_03539</name>
</gene>
<evidence type="ECO:0000313" key="4">
    <source>
        <dbReference type="EMBL" id="ESL08753.1"/>
    </source>
</evidence>
<dbReference type="PANTHER" id="PTHR24113">
    <property type="entry name" value="RAN GTPASE-ACTIVATING PROTEIN 1"/>
    <property type="match status" value="1"/>
</dbReference>
<dbReference type="InterPro" id="IPR027038">
    <property type="entry name" value="RanGap"/>
</dbReference>
<keyword evidence="1" id="KW-0343">GTPase activation</keyword>
<dbReference type="SUPFAM" id="SSF52047">
    <property type="entry name" value="RNI-like"/>
    <property type="match status" value="1"/>
</dbReference>
<reference evidence="4 5" key="1">
    <citation type="submission" date="2013-07" db="EMBL/GenBank/DDBJ databases">
        <authorList>
            <person name="Stoco P.H."/>
            <person name="Wagner G."/>
            <person name="Gerber A."/>
            <person name="Zaha A."/>
            <person name="Thompson C."/>
            <person name="Bartholomeu D.C."/>
            <person name="Luckemeyer D.D."/>
            <person name="Bahia D."/>
            <person name="Loreto E."/>
            <person name="Prestes E.B."/>
            <person name="Lima F.M."/>
            <person name="Rodrigues-Luiz G."/>
            <person name="Vallejo G.A."/>
            <person name="Filho J.F."/>
            <person name="Monteiro K.M."/>
            <person name="Tyler K.M."/>
            <person name="de Almeida L.G."/>
            <person name="Ortiz M.F."/>
            <person name="Siervo M.A."/>
            <person name="de Moraes M.H."/>
            <person name="Cunha O.L."/>
            <person name="Mendonca-Neto R."/>
            <person name="Silva R."/>
            <person name="Teixeira S.M."/>
            <person name="Murta S.M."/>
            <person name="Sincero T.C."/>
            <person name="Mendes T.A."/>
            <person name="Urmenyi T.P."/>
            <person name="Silva V.G."/>
            <person name="da Rocha W.D."/>
            <person name="Andersson B."/>
            <person name="Romanha A.J."/>
            <person name="Steindel M."/>
            <person name="de Vasconcelos A.T."/>
            <person name="Grisard E.C."/>
        </authorList>
    </citation>
    <scope>NUCLEOTIDE SEQUENCE [LARGE SCALE GENOMIC DNA]</scope>
    <source>
        <strain evidence="4 5">SC58</strain>
    </source>
</reference>
<keyword evidence="2" id="KW-0433">Leucine-rich repeat</keyword>
<organism evidence="4 5">
    <name type="scientific">Trypanosoma rangeli SC58</name>
    <dbReference type="NCBI Taxonomy" id="429131"/>
    <lineage>
        <taxon>Eukaryota</taxon>
        <taxon>Discoba</taxon>
        <taxon>Euglenozoa</taxon>
        <taxon>Kinetoplastea</taxon>
        <taxon>Metakinetoplastina</taxon>
        <taxon>Trypanosomatida</taxon>
        <taxon>Trypanosomatidae</taxon>
        <taxon>Trypanosoma</taxon>
        <taxon>Herpetosoma</taxon>
    </lineage>
</organism>
<dbReference type="GO" id="GO:0048471">
    <property type="term" value="C:perinuclear region of cytoplasm"/>
    <property type="evidence" value="ECO:0007669"/>
    <property type="project" value="TreeGrafter"/>
</dbReference>
<dbReference type="AlphaFoldDB" id="A0A061J014"/>
<proteinExistence type="predicted"/>
<dbReference type="InterPro" id="IPR001611">
    <property type="entry name" value="Leu-rich_rpt"/>
</dbReference>
<dbReference type="Pfam" id="PF13516">
    <property type="entry name" value="LRR_6"/>
    <property type="match status" value="3"/>
</dbReference>
<dbReference type="GO" id="GO:0005096">
    <property type="term" value="F:GTPase activator activity"/>
    <property type="evidence" value="ECO:0007669"/>
    <property type="project" value="UniProtKB-KW"/>
</dbReference>
<sequence length="308" mass="34340">MAEDAVSAYQRAVEVIEVATVPPDPDALSCFMWRLRPSEEAAILMQRYSNPPPQWGIKLSLSSTFIGPERCVSLGRKLILNHTVTTLDLSMCDMQDEAAEEFFHALKRNRCLKHLNVDGNYIADKGATAAAECVQNLETLHMSCNIIQDKGAIAIASFLRKSSTLKTLNLRANRITFYGAYKLISALEPILDSISSTLREAILSHESPPLDDSEVSLSTSAKPSASAPLDIDGYIKTENNVEKSLQGKQSSSSITEPCNETLHTFWLRHNCDIPEELFMIMERILAKRFPQPPKRISKKKFASKAKRK</sequence>
<evidence type="ECO:0000256" key="3">
    <source>
        <dbReference type="ARBA" id="ARBA00022737"/>
    </source>
</evidence>
<evidence type="ECO:0000256" key="2">
    <source>
        <dbReference type="ARBA" id="ARBA00022614"/>
    </source>
</evidence>
<keyword evidence="5" id="KW-1185">Reference proteome</keyword>
<dbReference type="VEuPathDB" id="TriTrypDB:TRSC58_03539"/>
<dbReference type="GO" id="GO:0005634">
    <property type="term" value="C:nucleus"/>
    <property type="evidence" value="ECO:0007669"/>
    <property type="project" value="TreeGrafter"/>
</dbReference>
<dbReference type="Gene3D" id="3.80.10.10">
    <property type="entry name" value="Ribonuclease Inhibitor"/>
    <property type="match status" value="2"/>
</dbReference>
<dbReference type="PANTHER" id="PTHR24113:SF12">
    <property type="entry name" value="RAN GTPASE-ACTIVATING PROTEIN 1"/>
    <property type="match status" value="1"/>
</dbReference>
<dbReference type="InterPro" id="IPR032675">
    <property type="entry name" value="LRR_dom_sf"/>
</dbReference>
<evidence type="ECO:0000256" key="1">
    <source>
        <dbReference type="ARBA" id="ARBA00022468"/>
    </source>
</evidence>
<dbReference type="Proteomes" id="UP000031737">
    <property type="component" value="Unassembled WGS sequence"/>
</dbReference>
<evidence type="ECO:0008006" key="6">
    <source>
        <dbReference type="Google" id="ProtNLM"/>
    </source>
</evidence>
<dbReference type="GO" id="GO:0005829">
    <property type="term" value="C:cytosol"/>
    <property type="evidence" value="ECO:0007669"/>
    <property type="project" value="TreeGrafter"/>
</dbReference>
<dbReference type="GO" id="GO:0006913">
    <property type="term" value="P:nucleocytoplasmic transport"/>
    <property type="evidence" value="ECO:0007669"/>
    <property type="project" value="TreeGrafter"/>
</dbReference>
<dbReference type="GO" id="GO:0031267">
    <property type="term" value="F:small GTPase binding"/>
    <property type="evidence" value="ECO:0007669"/>
    <property type="project" value="TreeGrafter"/>
</dbReference>
<keyword evidence="3" id="KW-0677">Repeat</keyword>
<evidence type="ECO:0000313" key="5">
    <source>
        <dbReference type="Proteomes" id="UP000031737"/>
    </source>
</evidence>